<evidence type="ECO:0000256" key="4">
    <source>
        <dbReference type="ARBA" id="ARBA00022827"/>
    </source>
</evidence>
<dbReference type="PANTHER" id="PTHR11552">
    <property type="entry name" value="GLUCOSE-METHANOL-CHOLINE GMC OXIDOREDUCTASE"/>
    <property type="match status" value="1"/>
</dbReference>
<keyword evidence="4 5" id="KW-0274">FAD</keyword>
<gene>
    <name evidence="7" type="ORF">H7965_11135</name>
</gene>
<feature type="binding site" evidence="5">
    <location>
        <position position="82"/>
    </location>
    <ligand>
        <name>FAD</name>
        <dbReference type="ChEBI" id="CHEBI:57692"/>
    </ligand>
</feature>
<dbReference type="Pfam" id="PF00732">
    <property type="entry name" value="GMC_oxred_N"/>
    <property type="match status" value="1"/>
</dbReference>
<dbReference type="Proteomes" id="UP000600101">
    <property type="component" value="Unassembled WGS sequence"/>
</dbReference>
<dbReference type="Gene3D" id="3.50.50.60">
    <property type="entry name" value="FAD/NAD(P)-binding domain"/>
    <property type="match status" value="1"/>
</dbReference>
<dbReference type="InterPro" id="IPR012132">
    <property type="entry name" value="GMC_OxRdtase"/>
</dbReference>
<keyword evidence="3" id="KW-0285">Flavoprotein</keyword>
<accession>A0A9X0QZE5</accession>
<dbReference type="InterPro" id="IPR000172">
    <property type="entry name" value="GMC_OxRdtase_N"/>
</dbReference>
<comment type="caution">
    <text evidence="7">The sequence shown here is derived from an EMBL/GenBank/DDBJ whole genome shotgun (WGS) entry which is preliminary data.</text>
</comment>
<comment type="cofactor">
    <cofactor evidence="1 5">
        <name>FAD</name>
        <dbReference type="ChEBI" id="CHEBI:57692"/>
    </cofactor>
</comment>
<evidence type="ECO:0000256" key="1">
    <source>
        <dbReference type="ARBA" id="ARBA00001974"/>
    </source>
</evidence>
<dbReference type="RefSeq" id="WP_186770650.1">
    <property type="nucleotide sequence ID" value="NZ_JACOMF010000010.1"/>
</dbReference>
<keyword evidence="8" id="KW-1185">Reference proteome</keyword>
<proteinExistence type="inferred from homology"/>
<name>A0A9X0QZE5_9PROT</name>
<feature type="domain" description="Glucose-methanol-choline oxidoreductase N-terminal" evidence="6">
    <location>
        <begin position="255"/>
        <end position="269"/>
    </location>
</feature>
<evidence type="ECO:0000313" key="7">
    <source>
        <dbReference type="EMBL" id="MBC4015877.1"/>
    </source>
</evidence>
<dbReference type="PROSITE" id="PS00624">
    <property type="entry name" value="GMC_OXRED_2"/>
    <property type="match status" value="1"/>
</dbReference>
<dbReference type="GO" id="GO:0016614">
    <property type="term" value="F:oxidoreductase activity, acting on CH-OH group of donors"/>
    <property type="evidence" value="ECO:0007669"/>
    <property type="project" value="InterPro"/>
</dbReference>
<feature type="binding site" evidence="5">
    <location>
        <position position="220"/>
    </location>
    <ligand>
        <name>FAD</name>
        <dbReference type="ChEBI" id="CHEBI:57692"/>
    </ligand>
</feature>
<dbReference type="Pfam" id="PF05199">
    <property type="entry name" value="GMC_oxred_C"/>
    <property type="match status" value="1"/>
</dbReference>
<dbReference type="GO" id="GO:0050660">
    <property type="term" value="F:flavin adenine dinucleotide binding"/>
    <property type="evidence" value="ECO:0007669"/>
    <property type="project" value="InterPro"/>
</dbReference>
<dbReference type="InterPro" id="IPR007867">
    <property type="entry name" value="GMC_OxRtase_C"/>
</dbReference>
<dbReference type="PANTHER" id="PTHR11552:SF147">
    <property type="entry name" value="CHOLINE DEHYDROGENASE, MITOCHONDRIAL"/>
    <property type="match status" value="1"/>
</dbReference>
<evidence type="ECO:0000256" key="5">
    <source>
        <dbReference type="PIRSR" id="PIRSR000137-2"/>
    </source>
</evidence>
<reference evidence="7" key="1">
    <citation type="submission" date="2020-08" db="EMBL/GenBank/DDBJ databases">
        <authorList>
            <person name="Hu Y."/>
            <person name="Nguyen S.V."/>
            <person name="Li F."/>
            <person name="Fanning S."/>
        </authorList>
    </citation>
    <scope>NUCLEOTIDE SEQUENCE</scope>
    <source>
        <strain evidence="7">SYSU D8009</strain>
    </source>
</reference>
<dbReference type="EMBL" id="JACOMF010000010">
    <property type="protein sequence ID" value="MBC4015877.1"/>
    <property type="molecule type" value="Genomic_DNA"/>
</dbReference>
<dbReference type="SUPFAM" id="SSF51905">
    <property type="entry name" value="FAD/NAD(P)-binding domain"/>
    <property type="match status" value="1"/>
</dbReference>
<protein>
    <submittedName>
        <fullName evidence="7">GMC family oxidoreductase N-terminal domain-containing protein</fullName>
    </submittedName>
</protein>
<dbReference type="Gene3D" id="3.30.560.10">
    <property type="entry name" value="Glucose Oxidase, domain 3"/>
    <property type="match status" value="1"/>
</dbReference>
<organism evidence="7 8">
    <name type="scientific">Siccirubricoccus deserti</name>
    <dbReference type="NCBI Taxonomy" id="2013562"/>
    <lineage>
        <taxon>Bacteria</taxon>
        <taxon>Pseudomonadati</taxon>
        <taxon>Pseudomonadota</taxon>
        <taxon>Alphaproteobacteria</taxon>
        <taxon>Acetobacterales</taxon>
        <taxon>Roseomonadaceae</taxon>
        <taxon>Siccirubricoccus</taxon>
    </lineage>
</organism>
<dbReference type="PIRSF" id="PIRSF000137">
    <property type="entry name" value="Alcohol_oxidase"/>
    <property type="match status" value="1"/>
</dbReference>
<evidence type="ECO:0000313" key="8">
    <source>
        <dbReference type="Proteomes" id="UP000600101"/>
    </source>
</evidence>
<comment type="similarity">
    <text evidence="2">Belongs to the GMC oxidoreductase family.</text>
</comment>
<dbReference type="AlphaFoldDB" id="A0A9X0QZE5"/>
<evidence type="ECO:0000259" key="6">
    <source>
        <dbReference type="PROSITE" id="PS00624"/>
    </source>
</evidence>
<evidence type="ECO:0000256" key="3">
    <source>
        <dbReference type="ARBA" id="ARBA00022630"/>
    </source>
</evidence>
<dbReference type="SUPFAM" id="SSF54373">
    <property type="entry name" value="FAD-linked reductases, C-terminal domain"/>
    <property type="match status" value="1"/>
</dbReference>
<sequence length="540" mass="58805">MQADYVIVGAGSAGCVLANRLTEDPGTRVILIEAGGRDWHPYIHIPAGYMKLLQHPTLTWGYKADKDSGLNGREIPYPRGRVLGGSSSINGLIYIRSQPEDYDHWSQLGNRGWSSEEVMPFFRKAERWEGPADAVHATDGPLFTSRTRDQPELCQAAIQAGVELGWEYREDLNDLPHGLGDHIGWVQQTRGGRFRASAARTYLRPALRRPNLMLVTNALVHRVLFEGTRAVGVAFSRGGVTEEARAGTEVILSAGAIGTPHLLQLSGVGDPEHLGRVGIPVRHALRGVGRNFQDHFLVRVQAELTGIATLNERSRGLRLAGEVVKYFATNRGILTYAASLVAASVKVLPESATPDVQALFASASYAPGPTRQLDTKPGMTSGIWQMRPESRGSVLARTPDPRDQPSINPNYLSEERDRRTIVAAMRRVREWFNAPALKRYLVAETVPGPQVQTDDEFLAYARQTGTTVFHATCSCRMGPDAMAVVDDQLRVHGLQGLRVIDASVMPTVTSTNTNAPTIMIAEKGAAMVKATAQAARAVAA</sequence>
<dbReference type="InterPro" id="IPR036188">
    <property type="entry name" value="FAD/NAD-bd_sf"/>
</dbReference>
<evidence type="ECO:0000256" key="2">
    <source>
        <dbReference type="ARBA" id="ARBA00010790"/>
    </source>
</evidence>